<dbReference type="Proteomes" id="UP000001542">
    <property type="component" value="Unassembled WGS sequence"/>
</dbReference>
<dbReference type="AlphaFoldDB" id="A2FJ84"/>
<dbReference type="VEuPathDB" id="TrichDB:TVAG_034740"/>
<proteinExistence type="predicted"/>
<protein>
    <submittedName>
        <fullName evidence="1">Uncharacterized protein</fullName>
    </submittedName>
</protein>
<reference evidence="1" key="1">
    <citation type="submission" date="2006-10" db="EMBL/GenBank/DDBJ databases">
        <authorList>
            <person name="Amadeo P."/>
            <person name="Zhao Q."/>
            <person name="Wortman J."/>
            <person name="Fraser-Liggett C."/>
            <person name="Carlton J."/>
        </authorList>
    </citation>
    <scope>NUCLEOTIDE SEQUENCE</scope>
    <source>
        <strain evidence="1">G3</strain>
    </source>
</reference>
<dbReference type="RefSeq" id="XP_001307975.1">
    <property type="nucleotide sequence ID" value="XM_001307974.1"/>
</dbReference>
<evidence type="ECO:0000313" key="1">
    <source>
        <dbReference type="EMBL" id="EAX95045.1"/>
    </source>
</evidence>
<accession>A2FJ84</accession>
<dbReference type="KEGG" id="tva:4752789"/>
<reference evidence="1" key="2">
    <citation type="journal article" date="2007" name="Science">
        <title>Draft genome sequence of the sexually transmitted pathogen Trichomonas vaginalis.</title>
        <authorList>
            <person name="Carlton J.M."/>
            <person name="Hirt R.P."/>
            <person name="Silva J.C."/>
            <person name="Delcher A.L."/>
            <person name="Schatz M."/>
            <person name="Zhao Q."/>
            <person name="Wortman J.R."/>
            <person name="Bidwell S.L."/>
            <person name="Alsmark U.C.M."/>
            <person name="Besteiro S."/>
            <person name="Sicheritz-Ponten T."/>
            <person name="Noel C.J."/>
            <person name="Dacks J.B."/>
            <person name="Foster P.G."/>
            <person name="Simillion C."/>
            <person name="Van de Peer Y."/>
            <person name="Miranda-Saavedra D."/>
            <person name="Barton G.J."/>
            <person name="Westrop G.D."/>
            <person name="Mueller S."/>
            <person name="Dessi D."/>
            <person name="Fiori P.L."/>
            <person name="Ren Q."/>
            <person name="Paulsen I."/>
            <person name="Zhang H."/>
            <person name="Bastida-Corcuera F.D."/>
            <person name="Simoes-Barbosa A."/>
            <person name="Brown M.T."/>
            <person name="Hayes R.D."/>
            <person name="Mukherjee M."/>
            <person name="Okumura C.Y."/>
            <person name="Schneider R."/>
            <person name="Smith A.J."/>
            <person name="Vanacova S."/>
            <person name="Villalvazo M."/>
            <person name="Haas B.J."/>
            <person name="Pertea M."/>
            <person name="Feldblyum T.V."/>
            <person name="Utterback T.R."/>
            <person name="Shu C.L."/>
            <person name="Osoegawa K."/>
            <person name="de Jong P.J."/>
            <person name="Hrdy I."/>
            <person name="Horvathova L."/>
            <person name="Zubacova Z."/>
            <person name="Dolezal P."/>
            <person name="Malik S.B."/>
            <person name="Logsdon J.M. Jr."/>
            <person name="Henze K."/>
            <person name="Gupta A."/>
            <person name="Wang C.C."/>
            <person name="Dunne R.L."/>
            <person name="Upcroft J.A."/>
            <person name="Upcroft P."/>
            <person name="White O."/>
            <person name="Salzberg S.L."/>
            <person name="Tang P."/>
            <person name="Chiu C.-H."/>
            <person name="Lee Y.-S."/>
            <person name="Embley T.M."/>
            <person name="Coombs G.H."/>
            <person name="Mottram J.C."/>
            <person name="Tachezy J."/>
            <person name="Fraser-Liggett C.M."/>
            <person name="Johnson P.J."/>
        </authorList>
    </citation>
    <scope>NUCLEOTIDE SEQUENCE [LARGE SCALE GENOMIC DNA]</scope>
    <source>
        <strain evidence="1">G3</strain>
    </source>
</reference>
<evidence type="ECO:0000313" key="2">
    <source>
        <dbReference type="Proteomes" id="UP000001542"/>
    </source>
</evidence>
<sequence>MFSCNNLFRDAEYDNLLYSNLPHVDAHNDEESLESSDSSSCIDDFPTQAEVDSERPVELLPDVTYFV</sequence>
<name>A2FJ84_TRIV3</name>
<dbReference type="InParanoid" id="A2FJ84"/>
<organism evidence="1 2">
    <name type="scientific">Trichomonas vaginalis (strain ATCC PRA-98 / G3)</name>
    <dbReference type="NCBI Taxonomy" id="412133"/>
    <lineage>
        <taxon>Eukaryota</taxon>
        <taxon>Metamonada</taxon>
        <taxon>Parabasalia</taxon>
        <taxon>Trichomonadida</taxon>
        <taxon>Trichomonadidae</taxon>
        <taxon>Trichomonas</taxon>
    </lineage>
</organism>
<keyword evidence="2" id="KW-1185">Reference proteome</keyword>
<dbReference type="EMBL" id="DS113826">
    <property type="protein sequence ID" value="EAX95045.1"/>
    <property type="molecule type" value="Genomic_DNA"/>
</dbReference>
<gene>
    <name evidence="1" type="ORF">TVAG_034740</name>
</gene>
<dbReference type="VEuPathDB" id="TrichDB:TVAGG3_0440820"/>